<protein>
    <submittedName>
        <fullName evidence="1">Uncharacterized protein</fullName>
    </submittedName>
</protein>
<reference evidence="1" key="1">
    <citation type="submission" date="2014-11" db="EMBL/GenBank/DDBJ databases">
        <authorList>
            <person name="Amaro Gonzalez C."/>
        </authorList>
    </citation>
    <scope>NUCLEOTIDE SEQUENCE</scope>
</reference>
<sequence>MLGNAVCQYTVKCKSIETVTEYSLFLLWTGNKTMRGQSADSQPQFEVIIICDPCRNYSSIHTWSPHFRGAKVMEQLADHLCLGQMCLCITST</sequence>
<dbReference type="EMBL" id="GBXM01009646">
    <property type="protein sequence ID" value="JAH98931.1"/>
    <property type="molecule type" value="Transcribed_RNA"/>
</dbReference>
<proteinExistence type="predicted"/>
<accession>A0A0E9X909</accession>
<organism evidence="1">
    <name type="scientific">Anguilla anguilla</name>
    <name type="common">European freshwater eel</name>
    <name type="synonym">Muraena anguilla</name>
    <dbReference type="NCBI Taxonomy" id="7936"/>
    <lineage>
        <taxon>Eukaryota</taxon>
        <taxon>Metazoa</taxon>
        <taxon>Chordata</taxon>
        <taxon>Craniata</taxon>
        <taxon>Vertebrata</taxon>
        <taxon>Euteleostomi</taxon>
        <taxon>Actinopterygii</taxon>
        <taxon>Neopterygii</taxon>
        <taxon>Teleostei</taxon>
        <taxon>Anguilliformes</taxon>
        <taxon>Anguillidae</taxon>
        <taxon>Anguilla</taxon>
    </lineage>
</organism>
<name>A0A0E9X909_ANGAN</name>
<reference evidence="1" key="2">
    <citation type="journal article" date="2015" name="Fish Shellfish Immunol.">
        <title>Early steps in the European eel (Anguilla anguilla)-Vibrio vulnificus interaction in the gills: Role of the RtxA13 toxin.</title>
        <authorList>
            <person name="Callol A."/>
            <person name="Pajuelo D."/>
            <person name="Ebbesson L."/>
            <person name="Teles M."/>
            <person name="MacKenzie S."/>
            <person name="Amaro C."/>
        </authorList>
    </citation>
    <scope>NUCLEOTIDE SEQUENCE</scope>
</reference>
<evidence type="ECO:0000313" key="1">
    <source>
        <dbReference type="EMBL" id="JAH98931.1"/>
    </source>
</evidence>
<dbReference type="AlphaFoldDB" id="A0A0E9X909"/>